<dbReference type="PROSITE" id="PS50011">
    <property type="entry name" value="PROTEIN_KINASE_DOM"/>
    <property type="match status" value="1"/>
</dbReference>
<organism evidence="14 15">
    <name type="scientific">Cymbomonas tetramitiformis</name>
    <dbReference type="NCBI Taxonomy" id="36881"/>
    <lineage>
        <taxon>Eukaryota</taxon>
        <taxon>Viridiplantae</taxon>
        <taxon>Chlorophyta</taxon>
        <taxon>Pyramimonadophyceae</taxon>
        <taxon>Pyramimonadales</taxon>
        <taxon>Pyramimonadaceae</taxon>
        <taxon>Cymbomonas</taxon>
    </lineage>
</organism>
<evidence type="ECO:0000256" key="10">
    <source>
        <dbReference type="PROSITE-ProRule" id="PRU10141"/>
    </source>
</evidence>
<gene>
    <name evidence="14" type="ORF">CYMTET_53047</name>
</gene>
<dbReference type="GO" id="GO:0005524">
    <property type="term" value="F:ATP binding"/>
    <property type="evidence" value="ECO:0007669"/>
    <property type="project" value="UniProtKB-UniRule"/>
</dbReference>
<evidence type="ECO:0000313" key="14">
    <source>
        <dbReference type="EMBL" id="KAK3236838.1"/>
    </source>
</evidence>
<comment type="similarity">
    <text evidence="1">Belongs to the protein kinase superfamily. NEK Ser/Thr protein kinase family. NIMA subfamily.</text>
</comment>
<comment type="catalytic activity">
    <reaction evidence="8">
        <text>L-threonyl-[protein] + ATP = O-phospho-L-threonyl-[protein] + ADP + H(+)</text>
        <dbReference type="Rhea" id="RHEA:46608"/>
        <dbReference type="Rhea" id="RHEA-COMP:11060"/>
        <dbReference type="Rhea" id="RHEA-COMP:11605"/>
        <dbReference type="ChEBI" id="CHEBI:15378"/>
        <dbReference type="ChEBI" id="CHEBI:30013"/>
        <dbReference type="ChEBI" id="CHEBI:30616"/>
        <dbReference type="ChEBI" id="CHEBI:61977"/>
        <dbReference type="ChEBI" id="CHEBI:456216"/>
        <dbReference type="EC" id="2.7.11.1"/>
    </reaction>
</comment>
<dbReference type="EC" id="2.7.11.1" evidence="2"/>
<dbReference type="PROSITE" id="PS00107">
    <property type="entry name" value="PROTEIN_KINASE_ATP"/>
    <property type="match status" value="1"/>
</dbReference>
<evidence type="ECO:0000313" key="15">
    <source>
        <dbReference type="Proteomes" id="UP001190700"/>
    </source>
</evidence>
<keyword evidence="5 10" id="KW-0547">Nucleotide-binding</keyword>
<evidence type="ECO:0000256" key="8">
    <source>
        <dbReference type="ARBA" id="ARBA00047899"/>
    </source>
</evidence>
<keyword evidence="7 10" id="KW-0067">ATP-binding</keyword>
<feature type="binding site" evidence="10">
    <location>
        <position position="49"/>
    </location>
    <ligand>
        <name>ATP</name>
        <dbReference type="ChEBI" id="CHEBI:30616"/>
    </ligand>
</feature>
<feature type="region of interest" description="Disordered" evidence="12">
    <location>
        <begin position="291"/>
        <end position="393"/>
    </location>
</feature>
<dbReference type="SMART" id="SM00220">
    <property type="entry name" value="S_TKc"/>
    <property type="match status" value="1"/>
</dbReference>
<dbReference type="EMBL" id="LGRX02034821">
    <property type="protein sequence ID" value="KAK3236838.1"/>
    <property type="molecule type" value="Genomic_DNA"/>
</dbReference>
<keyword evidence="4" id="KW-0808">Transferase</keyword>
<dbReference type="InterPro" id="IPR008271">
    <property type="entry name" value="Ser/Thr_kinase_AS"/>
</dbReference>
<dbReference type="PANTHER" id="PTHR43671:SF98">
    <property type="entry name" value="SERINE_THREONINE-PROTEIN KINASE NEK11"/>
    <property type="match status" value="1"/>
</dbReference>
<protein>
    <recommendedName>
        <fullName evidence="2">non-specific serine/threonine protein kinase</fullName>
        <ecNumber evidence="2">2.7.11.1</ecNumber>
    </recommendedName>
</protein>
<dbReference type="Gene3D" id="3.30.200.20">
    <property type="entry name" value="Phosphorylase Kinase, domain 1"/>
    <property type="match status" value="1"/>
</dbReference>
<evidence type="ECO:0000256" key="3">
    <source>
        <dbReference type="ARBA" id="ARBA00022527"/>
    </source>
</evidence>
<dbReference type="AlphaFoldDB" id="A0AAE0BJ43"/>
<proteinExistence type="inferred from homology"/>
<dbReference type="Proteomes" id="UP001190700">
    <property type="component" value="Unassembled WGS sequence"/>
</dbReference>
<feature type="compositionally biased region" description="Low complexity" evidence="12">
    <location>
        <begin position="355"/>
        <end position="368"/>
    </location>
</feature>
<name>A0AAE0BJ43_9CHLO</name>
<dbReference type="InterPro" id="IPR000719">
    <property type="entry name" value="Prot_kinase_dom"/>
</dbReference>
<dbReference type="CDD" id="cd08215">
    <property type="entry name" value="STKc_Nek"/>
    <property type="match status" value="1"/>
</dbReference>
<evidence type="ECO:0000256" key="2">
    <source>
        <dbReference type="ARBA" id="ARBA00012513"/>
    </source>
</evidence>
<evidence type="ECO:0000256" key="5">
    <source>
        <dbReference type="ARBA" id="ARBA00022741"/>
    </source>
</evidence>
<dbReference type="GO" id="GO:0004674">
    <property type="term" value="F:protein serine/threonine kinase activity"/>
    <property type="evidence" value="ECO:0007669"/>
    <property type="project" value="UniProtKB-KW"/>
</dbReference>
<evidence type="ECO:0000259" key="13">
    <source>
        <dbReference type="PROSITE" id="PS50011"/>
    </source>
</evidence>
<evidence type="ECO:0000256" key="4">
    <source>
        <dbReference type="ARBA" id="ARBA00022679"/>
    </source>
</evidence>
<reference evidence="14 15" key="1">
    <citation type="journal article" date="2015" name="Genome Biol. Evol.">
        <title>Comparative Genomics of a Bacterivorous Green Alga Reveals Evolutionary Causalities and Consequences of Phago-Mixotrophic Mode of Nutrition.</title>
        <authorList>
            <person name="Burns J.A."/>
            <person name="Paasch A."/>
            <person name="Narechania A."/>
            <person name="Kim E."/>
        </authorList>
    </citation>
    <scope>NUCLEOTIDE SEQUENCE [LARGE SCALE GENOMIC DNA]</scope>
    <source>
        <strain evidence="14 15">PLY_AMNH</strain>
    </source>
</reference>
<keyword evidence="15" id="KW-1185">Reference proteome</keyword>
<evidence type="ECO:0000256" key="6">
    <source>
        <dbReference type="ARBA" id="ARBA00022777"/>
    </source>
</evidence>
<comment type="caution">
    <text evidence="14">The sequence shown here is derived from an EMBL/GenBank/DDBJ whole genome shotgun (WGS) entry which is preliminary data.</text>
</comment>
<evidence type="ECO:0000256" key="12">
    <source>
        <dbReference type="SAM" id="MobiDB-lite"/>
    </source>
</evidence>
<accession>A0AAE0BJ43</accession>
<evidence type="ECO:0000256" key="11">
    <source>
        <dbReference type="RuleBase" id="RU000304"/>
    </source>
</evidence>
<keyword evidence="3 11" id="KW-0723">Serine/threonine-protein kinase</keyword>
<dbReference type="Gene3D" id="1.10.510.10">
    <property type="entry name" value="Transferase(Phosphotransferase) domain 1"/>
    <property type="match status" value="1"/>
</dbReference>
<comment type="catalytic activity">
    <reaction evidence="9">
        <text>L-seryl-[protein] + ATP = O-phospho-L-seryl-[protein] + ADP + H(+)</text>
        <dbReference type="Rhea" id="RHEA:17989"/>
        <dbReference type="Rhea" id="RHEA-COMP:9863"/>
        <dbReference type="Rhea" id="RHEA-COMP:11604"/>
        <dbReference type="ChEBI" id="CHEBI:15378"/>
        <dbReference type="ChEBI" id="CHEBI:29999"/>
        <dbReference type="ChEBI" id="CHEBI:30616"/>
        <dbReference type="ChEBI" id="CHEBI:83421"/>
        <dbReference type="ChEBI" id="CHEBI:456216"/>
        <dbReference type="EC" id="2.7.11.1"/>
    </reaction>
</comment>
<sequence>MDKYGPPPPGSASSNMEKYEVKEQVGKGSFGSAFLVIHKETKQRYVVKKVRLARQTENQRKASHREMELVQALSHPYIVECHDAWVERGHTICVVYGYCEAGDLSTYLQRKHKNKQLLSEAQVQKWYAQLLLGIEYLHSRNILHRDLKSSNVFLTSSGDVRIGDFGLAKVLGEGDLARSMVGTPNYMCPELLSEKPYGLKSDIWALGCILYEMTALRPAFTAFNMQGLVQKIKKVQISPLPSGYSKEWNETIKALLRRLPEERPSAQELTEARFLQKALRENREHAKVLLGELSPPDPPEPLDPESFSPPAQLPRKSLDEGKAGAKQKKAAPKPGDKSHPLAQQLYSSPRKPDAARSSAASSSKPRASTQRGAKSAHESEMEGTTAVDQAEDDMEFEEFAACGDRKSEGLSEAMHVDVDMRVDADGGRHVALGRVDVTLRVDANGSRQATPEYVDVDKHVDADWVMLR</sequence>
<keyword evidence="6" id="KW-0418">Kinase</keyword>
<evidence type="ECO:0000256" key="7">
    <source>
        <dbReference type="ARBA" id="ARBA00022840"/>
    </source>
</evidence>
<dbReference type="InterPro" id="IPR011009">
    <property type="entry name" value="Kinase-like_dom_sf"/>
</dbReference>
<dbReference type="PROSITE" id="PS00108">
    <property type="entry name" value="PROTEIN_KINASE_ST"/>
    <property type="match status" value="1"/>
</dbReference>
<evidence type="ECO:0000256" key="9">
    <source>
        <dbReference type="ARBA" id="ARBA00048679"/>
    </source>
</evidence>
<evidence type="ECO:0000256" key="1">
    <source>
        <dbReference type="ARBA" id="ARBA00010886"/>
    </source>
</evidence>
<dbReference type="Pfam" id="PF00069">
    <property type="entry name" value="Pkinase"/>
    <property type="match status" value="1"/>
</dbReference>
<dbReference type="PANTHER" id="PTHR43671">
    <property type="entry name" value="SERINE/THREONINE-PROTEIN KINASE NEK"/>
    <property type="match status" value="1"/>
</dbReference>
<dbReference type="SUPFAM" id="SSF56112">
    <property type="entry name" value="Protein kinase-like (PK-like)"/>
    <property type="match status" value="1"/>
</dbReference>
<dbReference type="InterPro" id="IPR017441">
    <property type="entry name" value="Protein_kinase_ATP_BS"/>
</dbReference>
<feature type="domain" description="Protein kinase" evidence="13">
    <location>
        <begin position="19"/>
        <end position="275"/>
    </location>
</feature>
<dbReference type="InterPro" id="IPR050660">
    <property type="entry name" value="NEK_Ser/Thr_kinase"/>
</dbReference>